<dbReference type="InterPro" id="IPR026298">
    <property type="entry name" value="Bcl-2_fam"/>
</dbReference>
<dbReference type="InterPro" id="IPR014314">
    <property type="entry name" value="Succ_DH_cytb556"/>
</dbReference>
<dbReference type="PROSITE" id="PS01001">
    <property type="entry name" value="SDH_CYT_2"/>
    <property type="match status" value="1"/>
</dbReference>
<dbReference type="GO" id="GO:0016020">
    <property type="term" value="C:membrane"/>
    <property type="evidence" value="ECO:0007669"/>
    <property type="project" value="UniProtKB-SubCell"/>
</dbReference>
<reference evidence="12 13" key="1">
    <citation type="submission" date="2018-11" db="EMBL/GenBank/DDBJ databases">
        <authorList>
            <consortium name="Pathogen Informatics"/>
        </authorList>
    </citation>
    <scope>NUCLEOTIDE SEQUENCE [LARGE SCALE GENOMIC DNA]</scope>
</reference>
<evidence type="ECO:0000256" key="7">
    <source>
        <dbReference type="ARBA" id="ARBA00022989"/>
    </source>
</evidence>
<comment type="subcellular location">
    <subcellularLocation>
        <location evidence="1">Membrane</location>
        <topology evidence="1">Multi-pass membrane protein</topology>
    </subcellularLocation>
</comment>
<feature type="domain" description="Bcl-2 Bcl-2 homology region 1-3" evidence="11">
    <location>
        <begin position="292"/>
        <end position="397"/>
    </location>
</feature>
<evidence type="ECO:0000259" key="11">
    <source>
        <dbReference type="SMART" id="SM00337"/>
    </source>
</evidence>
<dbReference type="SMART" id="SM00337">
    <property type="entry name" value="BCL"/>
    <property type="match status" value="2"/>
</dbReference>
<organism evidence="12 13">
    <name type="scientific">Wuchereria bancrofti</name>
    <dbReference type="NCBI Taxonomy" id="6293"/>
    <lineage>
        <taxon>Eukaryota</taxon>
        <taxon>Metazoa</taxon>
        <taxon>Ecdysozoa</taxon>
        <taxon>Nematoda</taxon>
        <taxon>Chromadorea</taxon>
        <taxon>Rhabditida</taxon>
        <taxon>Spirurina</taxon>
        <taxon>Spiruromorpha</taxon>
        <taxon>Filarioidea</taxon>
        <taxon>Onchocercidae</taxon>
        <taxon>Wuchereria</taxon>
    </lineage>
</organism>
<evidence type="ECO:0000256" key="8">
    <source>
        <dbReference type="ARBA" id="ARBA00023004"/>
    </source>
</evidence>
<keyword evidence="3" id="KW-0349">Heme</keyword>
<protein>
    <recommendedName>
        <fullName evidence="11">Bcl-2 Bcl-2 homology region 1-3 domain-containing protein</fullName>
    </recommendedName>
</protein>
<evidence type="ECO:0000256" key="9">
    <source>
        <dbReference type="ARBA" id="ARBA00023136"/>
    </source>
</evidence>
<feature type="domain" description="Bcl-2 Bcl-2 homology region 1-3" evidence="11">
    <location>
        <begin position="564"/>
        <end position="670"/>
    </location>
</feature>
<keyword evidence="6" id="KW-0479">Metal-binding</keyword>
<dbReference type="GO" id="GO:0005739">
    <property type="term" value="C:mitochondrion"/>
    <property type="evidence" value="ECO:0007669"/>
    <property type="project" value="GOC"/>
</dbReference>
<dbReference type="InterPro" id="IPR034804">
    <property type="entry name" value="SQR/QFR_C/D"/>
</dbReference>
<comment type="similarity">
    <text evidence="2">Belongs to the Bcl-2 family.</text>
</comment>
<dbReference type="EMBL" id="UYWW01012167">
    <property type="protein sequence ID" value="VDM19183.1"/>
    <property type="molecule type" value="Genomic_DNA"/>
</dbReference>
<dbReference type="PANTHER" id="PTHR10978">
    <property type="entry name" value="SUCCINATE DEHYDROGENASE CYTOCHROME B560 SUBUNIT"/>
    <property type="match status" value="1"/>
</dbReference>
<feature type="transmembrane region" description="Helical" evidence="10">
    <location>
        <begin position="193"/>
        <end position="214"/>
    </location>
</feature>
<feature type="transmembrane region" description="Helical" evidence="10">
    <location>
        <begin position="345"/>
        <end position="363"/>
    </location>
</feature>
<dbReference type="GO" id="GO:0042981">
    <property type="term" value="P:regulation of apoptotic process"/>
    <property type="evidence" value="ECO:0007669"/>
    <property type="project" value="InterPro"/>
</dbReference>
<dbReference type="InterPro" id="IPR000701">
    <property type="entry name" value="SuccDH_FuR_B_TM-su"/>
</dbReference>
<keyword evidence="8" id="KW-0408">Iron</keyword>
<feature type="transmembrane region" description="Helical" evidence="10">
    <location>
        <begin position="621"/>
        <end position="641"/>
    </location>
</feature>
<dbReference type="Gene3D" id="1.10.437.10">
    <property type="entry name" value="Blc2-like"/>
    <property type="match status" value="2"/>
</dbReference>
<evidence type="ECO:0000313" key="12">
    <source>
        <dbReference type="EMBL" id="VDM19183.1"/>
    </source>
</evidence>
<dbReference type="GO" id="GO:0046872">
    <property type="term" value="F:metal ion binding"/>
    <property type="evidence" value="ECO:0007669"/>
    <property type="project" value="UniProtKB-KW"/>
</dbReference>
<dbReference type="CDD" id="cd03499">
    <property type="entry name" value="SQR_TypeC_SdhC"/>
    <property type="match status" value="1"/>
</dbReference>
<evidence type="ECO:0000256" key="3">
    <source>
        <dbReference type="ARBA" id="ARBA00022617"/>
    </source>
</evidence>
<dbReference type="PROSITE" id="PS01000">
    <property type="entry name" value="SDH_CYT_1"/>
    <property type="match status" value="1"/>
</dbReference>
<dbReference type="Pfam" id="PF01127">
    <property type="entry name" value="Sdh_cyt"/>
    <property type="match status" value="1"/>
</dbReference>
<dbReference type="CDD" id="cd06845">
    <property type="entry name" value="Bcl-2_like"/>
    <property type="match status" value="2"/>
</dbReference>
<dbReference type="Proteomes" id="UP000270924">
    <property type="component" value="Unassembled WGS sequence"/>
</dbReference>
<accession>A0A3P7ED17</accession>
<dbReference type="AlphaFoldDB" id="A0A3P7ED17"/>
<dbReference type="InParanoid" id="A0A3P7ED17"/>
<keyword evidence="13" id="KW-1185">Reference proteome</keyword>
<name>A0A3P7ED17_WUCBA</name>
<dbReference type="GO" id="GO:0006121">
    <property type="term" value="P:mitochondrial electron transport, succinate to ubiquinone"/>
    <property type="evidence" value="ECO:0007669"/>
    <property type="project" value="TreeGrafter"/>
</dbReference>
<dbReference type="Gene3D" id="1.20.1300.10">
    <property type="entry name" value="Fumarate reductase/succinate dehydrogenase, transmembrane subunit"/>
    <property type="match status" value="2"/>
</dbReference>
<keyword evidence="7 10" id="KW-1133">Transmembrane helix</keyword>
<dbReference type="PANTHER" id="PTHR10978:SF5">
    <property type="entry name" value="SUCCINATE DEHYDROGENASE CYTOCHROME B560 SUBUNIT, MITOCHONDRIAL"/>
    <property type="match status" value="1"/>
</dbReference>
<dbReference type="GO" id="GO:0006915">
    <property type="term" value="P:apoptotic process"/>
    <property type="evidence" value="ECO:0007669"/>
    <property type="project" value="UniProtKB-KW"/>
</dbReference>
<evidence type="ECO:0000256" key="6">
    <source>
        <dbReference type="ARBA" id="ARBA00022723"/>
    </source>
</evidence>
<dbReference type="PROSITE" id="PS50062">
    <property type="entry name" value="BCL2_FAMILY"/>
    <property type="match status" value="2"/>
</dbReference>
<dbReference type="InterPro" id="IPR002475">
    <property type="entry name" value="Bcl2-like"/>
</dbReference>
<evidence type="ECO:0000313" key="13">
    <source>
        <dbReference type="Proteomes" id="UP000270924"/>
    </source>
</evidence>
<keyword evidence="5" id="KW-0053">Apoptosis</keyword>
<proteinExistence type="inferred from homology"/>
<dbReference type="InterPro" id="IPR046371">
    <property type="entry name" value="Bcl-2_BH1-3"/>
</dbReference>
<feature type="transmembrane region" description="Helical" evidence="10">
    <location>
        <begin position="127"/>
        <end position="148"/>
    </location>
</feature>
<feature type="transmembrane region" description="Helical" evidence="10">
    <location>
        <begin position="444"/>
        <end position="466"/>
    </location>
</feature>
<gene>
    <name evidence="12" type="ORF">WBA_LOCUS10378</name>
</gene>
<dbReference type="SUPFAM" id="SSF56854">
    <property type="entry name" value="Bcl-2 inhibitors of programmed cell death"/>
    <property type="match status" value="2"/>
</dbReference>
<sequence>MLLQMKNAAFCRALSQNVQVVRLLRTSVPQQSTKTPIQEWGWNYLLRQRALKRPISPHLAVYKPQVTWMVSGFHRMTGCAMAGECLVNIKLIKRQIIGKEMNMDEIISERRLVVAKSTGLQGFGGTLLIGGVGFALLPLNFTTFIDFIRGLGLPWIITDIFKFIIAYPIAFHSLNGIRFIAFDLALGTDIASVYTSGYLVLSLAALIALAVVVAPRLKQEDYVVTMFLSDSITSKYDKCNECSNRRLECEDGMYRIQDFVADYIQYRIHIHGNRKVQNLVNPCRQGCENGLIRSVALIFEEKHKEELQKMVEILCENESFSCSQYIEIMEQFVCIHNESPSQMSYGRLIALIAFAGLIATRLIDMKYFAEVSMVMSYTSKFLHKRIALTWPYHKRSWVMFTEDPRNSGSLEFRSKFFDLARTIIKLNKTEKAESKVEKNEWRSAVSGLAVFGVVSIVVFTLFRFMLRTRDTFRGSSSNVRTRFAFTQCVRQQRNKSFVFEEMNAVVGNDQYNEDTVDESADLRGLSTIQSYVTDYIQYRVHLHNVYCPRLPEIPVSDDYRFELIRAVALIFEKKHAEELTNMVTTLCLNGRLTFQRYVEVVECFAHNDDDESNKQLSYGRLVALIAFAGLVAMKLCDMQLFTEVSMIAPYTSKFLHKRIVLTWPQDRRSWEDFFDRARTIIDKNEAEESEKVNLKSECSRWWLSIRALVIFGMFGIGAFTLVKTVLKTR</sequence>
<evidence type="ECO:0000256" key="1">
    <source>
        <dbReference type="ARBA" id="ARBA00004141"/>
    </source>
</evidence>
<dbReference type="Pfam" id="PF00452">
    <property type="entry name" value="Bcl-2"/>
    <property type="match status" value="2"/>
</dbReference>
<feature type="transmembrane region" description="Helical" evidence="10">
    <location>
        <begin position="701"/>
        <end position="722"/>
    </location>
</feature>
<dbReference type="InterPro" id="IPR018495">
    <property type="entry name" value="Succ_DH_cyt_bsu_CS"/>
</dbReference>
<dbReference type="OrthoDB" id="6021377at2759"/>
<evidence type="ECO:0000256" key="5">
    <source>
        <dbReference type="ARBA" id="ARBA00022703"/>
    </source>
</evidence>
<keyword evidence="4 10" id="KW-0812">Transmembrane</keyword>
<evidence type="ECO:0000256" key="4">
    <source>
        <dbReference type="ARBA" id="ARBA00022692"/>
    </source>
</evidence>
<dbReference type="InterPro" id="IPR036834">
    <property type="entry name" value="Bcl-2-like_sf"/>
</dbReference>
<evidence type="ECO:0000256" key="10">
    <source>
        <dbReference type="SAM" id="Phobius"/>
    </source>
</evidence>
<dbReference type="SUPFAM" id="SSF81343">
    <property type="entry name" value="Fumarate reductase respiratory complex transmembrane subunits"/>
    <property type="match status" value="2"/>
</dbReference>
<keyword evidence="9 10" id="KW-0472">Membrane</keyword>
<dbReference type="GO" id="GO:0009055">
    <property type="term" value="F:electron transfer activity"/>
    <property type="evidence" value="ECO:0007669"/>
    <property type="project" value="InterPro"/>
</dbReference>
<evidence type="ECO:0000256" key="2">
    <source>
        <dbReference type="ARBA" id="ARBA00009458"/>
    </source>
</evidence>
<dbReference type="GO" id="GO:0006099">
    <property type="term" value="P:tricarboxylic acid cycle"/>
    <property type="evidence" value="ECO:0007669"/>
    <property type="project" value="InterPro"/>
</dbReference>